<evidence type="ECO:0000256" key="7">
    <source>
        <dbReference type="ARBA" id="ARBA00025735"/>
    </source>
</evidence>
<feature type="domain" description="Centromere protein H C-terminal" evidence="9">
    <location>
        <begin position="8"/>
        <end position="166"/>
    </location>
</feature>
<evidence type="ECO:0000256" key="8">
    <source>
        <dbReference type="SAM" id="Coils"/>
    </source>
</evidence>
<evidence type="ECO:0000259" key="9">
    <source>
        <dbReference type="Pfam" id="PF05837"/>
    </source>
</evidence>
<evidence type="ECO:0000256" key="3">
    <source>
        <dbReference type="ARBA" id="ARBA00022454"/>
    </source>
</evidence>
<comment type="caution">
    <text evidence="10">The sequence shown here is derived from an EMBL/GenBank/DDBJ whole genome shotgun (WGS) entry which is preliminary data.</text>
</comment>
<reference evidence="10 11" key="1">
    <citation type="journal article" date="2022" name="bioRxiv">
        <title>Genomics of Preaxostyla Flagellates Illuminates Evolutionary Transitions and the Path Towards Mitochondrial Loss.</title>
        <authorList>
            <person name="Novak L.V.F."/>
            <person name="Treitli S.C."/>
            <person name="Pyrih J."/>
            <person name="Halakuc P."/>
            <person name="Pipaliya S.V."/>
            <person name="Vacek V."/>
            <person name="Brzon O."/>
            <person name="Soukal P."/>
            <person name="Eme L."/>
            <person name="Dacks J.B."/>
            <person name="Karnkowska A."/>
            <person name="Elias M."/>
            <person name="Hampl V."/>
        </authorList>
    </citation>
    <scope>NUCLEOTIDE SEQUENCE [LARGE SCALE GENOMIC DNA]</scope>
    <source>
        <strain evidence="10">NAU3</strain>
        <tissue evidence="10">Gut</tissue>
    </source>
</reference>
<keyword evidence="8" id="KW-0175">Coiled coil</keyword>
<organism evidence="10 11">
    <name type="scientific">Blattamonas nauphoetae</name>
    <dbReference type="NCBI Taxonomy" id="2049346"/>
    <lineage>
        <taxon>Eukaryota</taxon>
        <taxon>Metamonada</taxon>
        <taxon>Preaxostyla</taxon>
        <taxon>Oxymonadida</taxon>
        <taxon>Blattamonas</taxon>
    </lineage>
</organism>
<keyword evidence="3" id="KW-0158">Chromosome</keyword>
<keyword evidence="5" id="KW-0539">Nucleus</keyword>
<name>A0ABQ9XXC5_9EUKA</name>
<evidence type="ECO:0000256" key="5">
    <source>
        <dbReference type="ARBA" id="ARBA00023242"/>
    </source>
</evidence>
<keyword evidence="6" id="KW-0137">Centromere</keyword>
<accession>A0ABQ9XXC5</accession>
<keyword evidence="11" id="KW-1185">Reference proteome</keyword>
<evidence type="ECO:0000313" key="10">
    <source>
        <dbReference type="EMBL" id="KAK2956129.1"/>
    </source>
</evidence>
<feature type="coiled-coil region" evidence="8">
    <location>
        <begin position="76"/>
        <end position="103"/>
    </location>
</feature>
<comment type="similarity">
    <text evidence="7">Belongs to the CENP-H/MCM16 family.</text>
</comment>
<sequence length="195" mass="22982">MTDDIAHVLQLKQDIFEREQEFVSKELALQQTIRTDTFFSTGEGEDENGQLLRKISDELLKRRELSTQLAPIEYELVQTHDKIAEEEKQIRDLRFENLALQNRIQARQPPKIQLTDAEKAKLLELQGQHVYEHRRNVILRTLIMHIVLEAHLPWQSDQTLLSLMLRVQSEPVEENLVIKQDHVEHLNELLVQIQE</sequence>
<evidence type="ECO:0000256" key="2">
    <source>
        <dbReference type="ARBA" id="ARBA00004629"/>
    </source>
</evidence>
<dbReference type="Proteomes" id="UP001281761">
    <property type="component" value="Unassembled WGS sequence"/>
</dbReference>
<comment type="subcellular location">
    <subcellularLocation>
        <location evidence="2">Chromosome</location>
        <location evidence="2">Centromere</location>
        <location evidence="2">Kinetochore</location>
    </subcellularLocation>
    <subcellularLocation>
        <location evidence="1">Nucleus</location>
    </subcellularLocation>
</comment>
<dbReference type="InterPro" id="IPR008426">
    <property type="entry name" value="CENP-H_C"/>
</dbReference>
<gene>
    <name evidence="10" type="ORF">BLNAU_8909</name>
</gene>
<dbReference type="EMBL" id="JARBJD010000059">
    <property type="protein sequence ID" value="KAK2956129.1"/>
    <property type="molecule type" value="Genomic_DNA"/>
</dbReference>
<evidence type="ECO:0000256" key="4">
    <source>
        <dbReference type="ARBA" id="ARBA00022838"/>
    </source>
</evidence>
<evidence type="ECO:0000313" key="11">
    <source>
        <dbReference type="Proteomes" id="UP001281761"/>
    </source>
</evidence>
<dbReference type="Pfam" id="PF05837">
    <property type="entry name" value="CENP-H"/>
    <property type="match status" value="1"/>
</dbReference>
<evidence type="ECO:0000256" key="1">
    <source>
        <dbReference type="ARBA" id="ARBA00004123"/>
    </source>
</evidence>
<protein>
    <recommendedName>
        <fullName evidence="9">Centromere protein H C-terminal domain-containing protein</fullName>
    </recommendedName>
</protein>
<proteinExistence type="inferred from homology"/>
<keyword evidence="4" id="KW-0995">Kinetochore</keyword>
<evidence type="ECO:0000256" key="6">
    <source>
        <dbReference type="ARBA" id="ARBA00023328"/>
    </source>
</evidence>